<evidence type="ECO:0000313" key="5">
    <source>
        <dbReference type="EMBL" id="BCM64650.1"/>
    </source>
</evidence>
<sequence>MTADAVDVAPLSRTALKAQRLKPAPDQEPVKRVWSRKRRGYIELFDPRLCVPMPTKRPPSDAQLAALEAGRRKLTHADCAGCSQNLERHMLDRAGLCPACAEAEWEAEQREREGERQAALLELVNQAVPGRTVYMDTETTGLYGGCGDELLELALVDDAGNVLLDSLVKPDRHTEWPEAQAIHGITPADVMNAPSLESLLPRLLAVIEDAGTLVIYNAGFDLAFLPDAVRPVASNKALCAMHAFSLHAGEWDERRQSYRWHKLGVAACAAGHRWEGSAHRARADALATRSVWHWLCAQVKPS</sequence>
<name>A0A7I8HR14_PSEAI</name>
<dbReference type="GO" id="GO:0008408">
    <property type="term" value="F:3'-5' exonuclease activity"/>
    <property type="evidence" value="ECO:0007669"/>
    <property type="project" value="TreeGrafter"/>
</dbReference>
<dbReference type="InterPro" id="IPR013520">
    <property type="entry name" value="Ribonucl_H"/>
</dbReference>
<dbReference type="AlphaFoldDB" id="A0A7I8HR14"/>
<dbReference type="PANTHER" id="PTHR30231:SF4">
    <property type="entry name" value="PROTEIN NEN2"/>
    <property type="match status" value="1"/>
</dbReference>
<evidence type="ECO:0000259" key="4">
    <source>
        <dbReference type="SMART" id="SM00479"/>
    </source>
</evidence>
<organism evidence="5">
    <name type="scientific">Pseudomonas aeruginosa</name>
    <dbReference type="NCBI Taxonomy" id="287"/>
    <lineage>
        <taxon>Bacteria</taxon>
        <taxon>Pseudomonadati</taxon>
        <taxon>Pseudomonadota</taxon>
        <taxon>Gammaproteobacteria</taxon>
        <taxon>Pseudomonadales</taxon>
        <taxon>Pseudomonadaceae</taxon>
        <taxon>Pseudomonas</taxon>
    </lineage>
</organism>
<evidence type="ECO:0000256" key="3">
    <source>
        <dbReference type="ARBA" id="ARBA00022839"/>
    </source>
</evidence>
<evidence type="ECO:0000256" key="2">
    <source>
        <dbReference type="ARBA" id="ARBA00022801"/>
    </source>
</evidence>
<keyword evidence="2" id="KW-0378">Hydrolase</keyword>
<dbReference type="Pfam" id="PF00929">
    <property type="entry name" value="RNase_T"/>
    <property type="match status" value="1"/>
</dbReference>
<proteinExistence type="predicted"/>
<reference evidence="5" key="1">
    <citation type="submission" date="2020-10" db="EMBL/GenBank/DDBJ databases">
        <title>Detection of Pseudomonas aeruginosa producing GES-5 beta-lactamase from hospital sewage.</title>
        <authorList>
            <person name="Hayashi W."/>
            <person name="Soga E."/>
            <person name="Iimura M."/>
            <person name="Yoshida S."/>
            <person name="Izumi K."/>
            <person name="Nagano Y."/>
            <person name="Nagano N."/>
        </authorList>
    </citation>
    <scope>NUCLEOTIDE SEQUENCE</scope>
    <source>
        <strain evidence="5">IPM3H3</strain>
        <plasmid evidence="5">pIPM3H3-GES5</plasmid>
    </source>
</reference>
<dbReference type="GO" id="GO:0006259">
    <property type="term" value="P:DNA metabolic process"/>
    <property type="evidence" value="ECO:0007669"/>
    <property type="project" value="UniProtKB-ARBA"/>
</dbReference>
<keyword evidence="3 5" id="KW-0269">Exonuclease</keyword>
<feature type="domain" description="Exonuclease" evidence="4">
    <location>
        <begin position="131"/>
        <end position="301"/>
    </location>
</feature>
<dbReference type="EMBL" id="LC589064">
    <property type="protein sequence ID" value="BCM64650.1"/>
    <property type="molecule type" value="Genomic_DNA"/>
</dbReference>
<dbReference type="CDD" id="cd06127">
    <property type="entry name" value="DEDDh"/>
    <property type="match status" value="1"/>
</dbReference>
<dbReference type="InterPro" id="IPR012337">
    <property type="entry name" value="RNaseH-like_sf"/>
</dbReference>
<evidence type="ECO:0000256" key="1">
    <source>
        <dbReference type="ARBA" id="ARBA00022722"/>
    </source>
</evidence>
<keyword evidence="1" id="KW-0540">Nuclease</keyword>
<dbReference type="InterPro" id="IPR036397">
    <property type="entry name" value="RNaseH_sf"/>
</dbReference>
<dbReference type="GO" id="GO:0003676">
    <property type="term" value="F:nucleic acid binding"/>
    <property type="evidence" value="ECO:0007669"/>
    <property type="project" value="InterPro"/>
</dbReference>
<dbReference type="Gene3D" id="3.30.420.10">
    <property type="entry name" value="Ribonuclease H-like superfamily/Ribonuclease H"/>
    <property type="match status" value="1"/>
</dbReference>
<dbReference type="RefSeq" id="WP_195156961.1">
    <property type="nucleotide sequence ID" value="NZ_JADEVH010000002.1"/>
</dbReference>
<keyword evidence="5" id="KW-0614">Plasmid</keyword>
<accession>A0A7I8HR14</accession>
<dbReference type="PANTHER" id="PTHR30231">
    <property type="entry name" value="DNA POLYMERASE III SUBUNIT EPSILON"/>
    <property type="match status" value="1"/>
</dbReference>
<dbReference type="SUPFAM" id="SSF53098">
    <property type="entry name" value="Ribonuclease H-like"/>
    <property type="match status" value="1"/>
</dbReference>
<geneLocation type="plasmid" evidence="5">
    <name>pIPM3H3-GES5</name>
</geneLocation>
<protein>
    <submittedName>
        <fullName evidence="5">3-5 exonuclease</fullName>
    </submittedName>
</protein>
<dbReference type="SMART" id="SM00479">
    <property type="entry name" value="EXOIII"/>
    <property type="match status" value="1"/>
</dbReference>